<evidence type="ECO:0000259" key="10">
    <source>
        <dbReference type="PROSITE" id="PS52035"/>
    </source>
</evidence>
<dbReference type="PhylomeDB" id="B3RJ96"/>
<evidence type="ECO:0000313" key="12">
    <source>
        <dbReference type="Proteomes" id="UP000009022"/>
    </source>
</evidence>
<dbReference type="CTD" id="6749706"/>
<dbReference type="eggNOG" id="KOG3641">
    <property type="taxonomic scope" value="Eukaryota"/>
</dbReference>
<dbReference type="RefSeq" id="XP_002108492.1">
    <property type="nucleotide sequence ID" value="XM_002108456.1"/>
</dbReference>
<keyword evidence="8" id="KW-0482">Metalloprotease</keyword>
<dbReference type="SUPFAM" id="SSF53187">
    <property type="entry name" value="Zn-dependent exopeptidases"/>
    <property type="match status" value="1"/>
</dbReference>
<dbReference type="InterPro" id="IPR000834">
    <property type="entry name" value="Peptidase_M14"/>
</dbReference>
<dbReference type="Proteomes" id="UP000009022">
    <property type="component" value="Unassembled WGS sequence"/>
</dbReference>
<evidence type="ECO:0000256" key="1">
    <source>
        <dbReference type="ARBA" id="ARBA00001947"/>
    </source>
</evidence>
<evidence type="ECO:0000256" key="9">
    <source>
        <dbReference type="PROSITE-ProRule" id="PRU01379"/>
    </source>
</evidence>
<keyword evidence="6" id="KW-0378">Hydrolase</keyword>
<dbReference type="GO" id="GO:0006508">
    <property type="term" value="P:proteolysis"/>
    <property type="evidence" value="ECO:0007669"/>
    <property type="project" value="UniProtKB-KW"/>
</dbReference>
<dbReference type="GO" id="GO:0008270">
    <property type="term" value="F:zinc ion binding"/>
    <property type="evidence" value="ECO:0007669"/>
    <property type="project" value="InterPro"/>
</dbReference>
<dbReference type="InParanoid" id="B3RJ96"/>
<name>B3RJ96_TRIAD</name>
<dbReference type="PANTHER" id="PTHR12756">
    <property type="entry name" value="CYTOSOLIC CARBOXYPEPTIDASE"/>
    <property type="match status" value="1"/>
</dbReference>
<accession>B3RJ96</accession>
<keyword evidence="12" id="KW-1185">Reference proteome</keyword>
<dbReference type="InterPro" id="IPR050821">
    <property type="entry name" value="Cytosolic_carboxypeptidase"/>
</dbReference>
<evidence type="ECO:0000256" key="7">
    <source>
        <dbReference type="ARBA" id="ARBA00022833"/>
    </source>
</evidence>
<dbReference type="OMA" id="TIAGNMC"/>
<organism evidence="11 12">
    <name type="scientific">Trichoplax adhaerens</name>
    <name type="common">Trichoplax reptans</name>
    <dbReference type="NCBI Taxonomy" id="10228"/>
    <lineage>
        <taxon>Eukaryota</taxon>
        <taxon>Metazoa</taxon>
        <taxon>Placozoa</taxon>
        <taxon>Uniplacotomia</taxon>
        <taxon>Trichoplacea</taxon>
        <taxon>Trichoplacidae</taxon>
        <taxon>Trichoplax</taxon>
    </lineage>
</organism>
<dbReference type="GO" id="GO:0005814">
    <property type="term" value="C:centriole"/>
    <property type="evidence" value="ECO:0000318"/>
    <property type="project" value="GO_Central"/>
</dbReference>
<dbReference type="PANTHER" id="PTHR12756:SF45">
    <property type="entry name" value="CYTOSOLIC CARBOXYPEPTIDASE NNA1"/>
    <property type="match status" value="1"/>
</dbReference>
<dbReference type="CDD" id="cd06907">
    <property type="entry name" value="M14_AGBL2-3_like"/>
    <property type="match status" value="1"/>
</dbReference>
<dbReference type="InterPro" id="IPR040626">
    <property type="entry name" value="Pepdidase_M14_N"/>
</dbReference>
<evidence type="ECO:0000256" key="8">
    <source>
        <dbReference type="ARBA" id="ARBA00023049"/>
    </source>
</evidence>
<dbReference type="GO" id="GO:0004181">
    <property type="term" value="F:metallocarboxypeptidase activity"/>
    <property type="evidence" value="ECO:0000318"/>
    <property type="project" value="GO_Central"/>
</dbReference>
<reference evidence="11 12" key="1">
    <citation type="journal article" date="2008" name="Nature">
        <title>The Trichoplax genome and the nature of placozoans.</title>
        <authorList>
            <person name="Srivastava M."/>
            <person name="Begovic E."/>
            <person name="Chapman J."/>
            <person name="Putnam N.H."/>
            <person name="Hellsten U."/>
            <person name="Kawashima T."/>
            <person name="Kuo A."/>
            <person name="Mitros T."/>
            <person name="Salamov A."/>
            <person name="Carpenter M.L."/>
            <person name="Signorovitch A.Y."/>
            <person name="Moreno M.A."/>
            <person name="Kamm K."/>
            <person name="Grimwood J."/>
            <person name="Schmutz J."/>
            <person name="Shapiro H."/>
            <person name="Grigoriev I.V."/>
            <person name="Buss L.W."/>
            <person name="Schierwater B."/>
            <person name="Dellaporta S.L."/>
            <person name="Rokhsar D.S."/>
        </authorList>
    </citation>
    <scope>NUCLEOTIDE SEQUENCE [LARGE SCALE GENOMIC DNA]</scope>
    <source>
        <strain evidence="11 12">Grell-BS-1999</strain>
    </source>
</reference>
<sequence length="444" mass="51349">FIRSSVGGSVMKPSDQQLPVKEDALVFESRFESGNLEKAVRVGPYEYELLLRNDLYTHKHTQWYYFRIKNAIPGVEYTFTIINLTKSDSLYNHGMQPLLYSEEEASRDGVGWIRSGYDIRYYKNEISREGKYKNRNYYSLSWKIQFNNSEDTYYFAHCYPYTYSNLQQYLQQLMNDPNKKEFCKLRILCQTIAGNHVYVVTVTSPSSNSLAKPKRTVIVTARVHPGEANASWVMKGFLDYVTGSTDDALLLREMFIFKIVPMINPDGVIVGNYRCSLIGRDLNRSYNTSLASAYPPVYHIRKLVQKLLKEREIILYCDLHGHSKKQNSFIYGCENGLSHERWLKERIFPSMMSKNAKDLFSFRSCKFKVQKYKEGTARVTMWRLGIMNSFTYETSFCGSTLGRKSGTQFTTLDFESLGAALCDTVLDYCDPDNSKVTNMMQCNS</sequence>
<dbReference type="OrthoDB" id="10253041at2759"/>
<dbReference type="HOGENOM" id="CLU_007523_4_0_1"/>
<dbReference type="FunCoup" id="B3RJ96">
    <property type="interactions" value="231"/>
</dbReference>
<comment type="similarity">
    <text evidence="2 9">Belongs to the peptidase M14 family.</text>
</comment>
<keyword evidence="4" id="KW-0645">Protease</keyword>
<evidence type="ECO:0000256" key="5">
    <source>
        <dbReference type="ARBA" id="ARBA00022723"/>
    </source>
</evidence>
<keyword evidence="7" id="KW-0862">Zinc</keyword>
<dbReference type="GO" id="GO:0015630">
    <property type="term" value="C:microtubule cytoskeleton"/>
    <property type="evidence" value="ECO:0000318"/>
    <property type="project" value="GO_Central"/>
</dbReference>
<evidence type="ECO:0000256" key="6">
    <source>
        <dbReference type="ARBA" id="ARBA00022801"/>
    </source>
</evidence>
<proteinExistence type="inferred from homology"/>
<keyword evidence="5" id="KW-0479">Metal-binding</keyword>
<protein>
    <recommendedName>
        <fullName evidence="10">Peptidase M14 domain-containing protein</fullName>
    </recommendedName>
</protein>
<keyword evidence="3" id="KW-0121">Carboxypeptidase</keyword>
<feature type="non-terminal residue" evidence="11">
    <location>
        <position position="1"/>
    </location>
</feature>
<dbReference type="GeneID" id="6749706"/>
<dbReference type="Pfam" id="PF18027">
    <property type="entry name" value="Pepdidase_M14_N"/>
    <property type="match status" value="1"/>
</dbReference>
<dbReference type="EMBL" id="DS985241">
    <property type="protein sequence ID" value="EDV29290.1"/>
    <property type="molecule type" value="Genomic_DNA"/>
</dbReference>
<dbReference type="GO" id="GO:0005737">
    <property type="term" value="C:cytoplasm"/>
    <property type="evidence" value="ECO:0000318"/>
    <property type="project" value="GO_Central"/>
</dbReference>
<dbReference type="AlphaFoldDB" id="B3RJ96"/>
<feature type="active site" description="Proton donor/acceptor" evidence="9">
    <location>
        <position position="393"/>
    </location>
</feature>
<dbReference type="PROSITE" id="PS52035">
    <property type="entry name" value="PEPTIDASE_M14"/>
    <property type="match status" value="1"/>
</dbReference>
<dbReference type="GO" id="GO:0015631">
    <property type="term" value="F:tubulin binding"/>
    <property type="evidence" value="ECO:0000318"/>
    <property type="project" value="GO_Central"/>
</dbReference>
<dbReference type="Pfam" id="PF00246">
    <property type="entry name" value="Peptidase_M14"/>
    <property type="match status" value="1"/>
</dbReference>
<feature type="domain" description="Peptidase M14" evidence="10">
    <location>
        <begin position="159"/>
        <end position="429"/>
    </location>
</feature>
<evidence type="ECO:0000313" key="11">
    <source>
        <dbReference type="EMBL" id="EDV29290.1"/>
    </source>
</evidence>
<gene>
    <name evidence="11" type="ORF">TRIADDRAFT_19871</name>
</gene>
<dbReference type="KEGG" id="tad:TRIADDRAFT_19871"/>
<comment type="cofactor">
    <cofactor evidence="1">
        <name>Zn(2+)</name>
        <dbReference type="ChEBI" id="CHEBI:29105"/>
    </cofactor>
</comment>
<dbReference type="Gene3D" id="3.40.630.10">
    <property type="entry name" value="Zn peptidases"/>
    <property type="match status" value="1"/>
</dbReference>
<evidence type="ECO:0000256" key="3">
    <source>
        <dbReference type="ARBA" id="ARBA00022645"/>
    </source>
</evidence>
<dbReference type="FunFam" id="3.40.630.10:FF:000011">
    <property type="entry name" value="cytosolic carboxypeptidase 2 isoform X1"/>
    <property type="match status" value="1"/>
</dbReference>
<dbReference type="Gene3D" id="2.60.40.3120">
    <property type="match status" value="1"/>
</dbReference>
<evidence type="ECO:0000256" key="2">
    <source>
        <dbReference type="ARBA" id="ARBA00005988"/>
    </source>
</evidence>
<evidence type="ECO:0000256" key="4">
    <source>
        <dbReference type="ARBA" id="ARBA00022670"/>
    </source>
</evidence>